<sequence length="481" mass="54614">MENGMELQQEVYYVLRTQIQFGVYRFGERLPTIEDAARLFMVSVKTIRAAYRQLQREGYITISKSVGVKVSVSYSGQDSEACIRKFFAGRKDALMDLGQSIQPLFSNAQWLGFKHASPELLDQVEQLSASNESMRPYVMIQQLQAIYGNLGNDMLNRLVWKTLMFFLTPFLSVSGNLNLLNQNQNPLLQMITLCREQNWTALRASVEAFQGQKEIALRQFYENGVRLPASDQQAVFSWSPYKKASQICYSLSMELLVEMSQGVYPTDSLLPSLNTLAREKHISLNTARRAIALLNDIGAAKSVNGVGTKVLPPEQITENCDFSQPSVHKRLLTHVKSVHILTLSCRQVAEATLSSIDQKTAEKWKAGIIICAQQQRHELVPYTIIERISQDSPLATVRMVYTELFRLLLWGYPLRGLLEDRQKYTAVYIPYFQPILDCLERRDVEGFSANLEAMMQHEIRLIVKRLIGLGLEEAAGLVLDE</sequence>
<evidence type="ECO:0000256" key="2">
    <source>
        <dbReference type="ARBA" id="ARBA00023125"/>
    </source>
</evidence>
<dbReference type="RefSeq" id="WP_256131297.1">
    <property type="nucleotide sequence ID" value="NZ_JANFXK010000004.1"/>
</dbReference>
<keyword evidence="2" id="KW-0238">DNA-binding</keyword>
<name>A0ABT1RLP0_9FIRM</name>
<dbReference type="InterPro" id="IPR036390">
    <property type="entry name" value="WH_DNA-bd_sf"/>
</dbReference>
<keyword evidence="1" id="KW-0805">Transcription regulation</keyword>
<dbReference type="PANTHER" id="PTHR44846">
    <property type="entry name" value="MANNOSYL-D-GLYCERATE TRANSPORT/METABOLISM SYSTEM REPRESSOR MNGR-RELATED"/>
    <property type="match status" value="1"/>
</dbReference>
<dbReference type="Proteomes" id="UP001524502">
    <property type="component" value="Unassembled WGS sequence"/>
</dbReference>
<dbReference type="InterPro" id="IPR000524">
    <property type="entry name" value="Tscrpt_reg_HTH_GntR"/>
</dbReference>
<organism evidence="5 6">
    <name type="scientific">Anaerovorax odorimutans</name>
    <dbReference type="NCBI Taxonomy" id="109327"/>
    <lineage>
        <taxon>Bacteria</taxon>
        <taxon>Bacillati</taxon>
        <taxon>Bacillota</taxon>
        <taxon>Clostridia</taxon>
        <taxon>Peptostreptococcales</taxon>
        <taxon>Anaerovoracaceae</taxon>
        <taxon>Anaerovorax</taxon>
    </lineage>
</organism>
<proteinExistence type="predicted"/>
<dbReference type="SUPFAM" id="SSF46785">
    <property type="entry name" value="Winged helix' DNA-binding domain"/>
    <property type="match status" value="2"/>
</dbReference>
<dbReference type="InterPro" id="IPR050679">
    <property type="entry name" value="Bact_HTH_transcr_reg"/>
</dbReference>
<dbReference type="InterPro" id="IPR036388">
    <property type="entry name" value="WH-like_DNA-bd_sf"/>
</dbReference>
<comment type="caution">
    <text evidence="5">The sequence shown here is derived from an EMBL/GenBank/DDBJ whole genome shotgun (WGS) entry which is preliminary data.</text>
</comment>
<reference evidence="5 6" key="1">
    <citation type="submission" date="2022-06" db="EMBL/GenBank/DDBJ databases">
        <title>Isolation of gut microbiota from human fecal samples.</title>
        <authorList>
            <person name="Pamer E.G."/>
            <person name="Barat B."/>
            <person name="Waligurski E."/>
            <person name="Medina S."/>
            <person name="Paddock L."/>
            <person name="Mostad J."/>
        </authorList>
    </citation>
    <scope>NUCLEOTIDE SEQUENCE [LARGE SCALE GENOMIC DNA]</scope>
    <source>
        <strain evidence="5 6">SL.3.17</strain>
    </source>
</reference>
<dbReference type="Pfam" id="PF00392">
    <property type="entry name" value="GntR"/>
    <property type="match status" value="2"/>
</dbReference>
<evidence type="ECO:0000259" key="4">
    <source>
        <dbReference type="PROSITE" id="PS50949"/>
    </source>
</evidence>
<gene>
    <name evidence="5" type="ORF">NE619_05170</name>
</gene>
<evidence type="ECO:0000256" key="3">
    <source>
        <dbReference type="ARBA" id="ARBA00023163"/>
    </source>
</evidence>
<evidence type="ECO:0000313" key="6">
    <source>
        <dbReference type="Proteomes" id="UP001524502"/>
    </source>
</evidence>
<dbReference type="SMART" id="SM00345">
    <property type="entry name" value="HTH_GNTR"/>
    <property type="match status" value="2"/>
</dbReference>
<dbReference type="CDD" id="cd07377">
    <property type="entry name" value="WHTH_GntR"/>
    <property type="match status" value="1"/>
</dbReference>
<feature type="domain" description="HTH gntR-type" evidence="4">
    <location>
        <begin position="5"/>
        <end position="73"/>
    </location>
</feature>
<evidence type="ECO:0000313" key="5">
    <source>
        <dbReference type="EMBL" id="MCQ4636110.1"/>
    </source>
</evidence>
<evidence type="ECO:0000256" key="1">
    <source>
        <dbReference type="ARBA" id="ARBA00023015"/>
    </source>
</evidence>
<dbReference type="EMBL" id="JANFXK010000004">
    <property type="protein sequence ID" value="MCQ4636110.1"/>
    <property type="molecule type" value="Genomic_DNA"/>
</dbReference>
<keyword evidence="6" id="KW-1185">Reference proteome</keyword>
<dbReference type="PROSITE" id="PS50949">
    <property type="entry name" value="HTH_GNTR"/>
    <property type="match status" value="1"/>
</dbReference>
<protein>
    <submittedName>
        <fullName evidence="5">GntR family transcriptional regulator</fullName>
    </submittedName>
</protein>
<keyword evidence="3" id="KW-0804">Transcription</keyword>
<dbReference type="Gene3D" id="1.10.10.10">
    <property type="entry name" value="Winged helix-like DNA-binding domain superfamily/Winged helix DNA-binding domain"/>
    <property type="match status" value="2"/>
</dbReference>
<accession>A0ABT1RLP0</accession>
<dbReference type="PANTHER" id="PTHR44846:SF1">
    <property type="entry name" value="MANNOSYL-D-GLYCERATE TRANSPORT_METABOLISM SYSTEM REPRESSOR MNGR-RELATED"/>
    <property type="match status" value="1"/>
</dbReference>